<comment type="caution">
    <text evidence="1">The sequence shown here is derived from an EMBL/GenBank/DDBJ whole genome shotgun (WGS) entry which is preliminary data.</text>
</comment>
<accession>A0A0G0I106</accession>
<sequence length="937" mass="105448">SQPTALPLKTDTPVVSEKVVETKVEKPVTTDKGQLEKQPNRLEKTAEFNDRVEEPEAFKMKEGVGDYNKERAFVGSNIDNLLTEFSKYDPKSNANLRLGRDVEFKIGDFKAKLENPTYGTLSELKANTNKTAEGLLNQGLREQRGTYGRAVPERSVNPRGKIDIDAVNQAKVNIISKTLGRTNMGFDPTIIKDYAVVGAYHFENLVKAGIEKGQHFAEFSKRMIQDFGESIKKHLGKIWLDVKTEFAKQIMDYAGKKGLINYAVESKKIINENADIKFKTESPETRKAVENKIDESVKGIRALFDKDIQKKNVTEKDFDTAIKQVSFRTLPDEIRYRTLEEKYTKELNGGKKLTTDEKIELDNLRPAIDLESNLRDNFRIKPDVVNENPLIKASYQELFERSRTAETEAIDLKKEFSELVSKSRKSTKGGLYKDDTNVLKFLAGEKVNLTIEEQALAKRLDEFRTDAKRYKTSAQLRENYDFPLKRRGFVEAWHYDGLHQAIKEKLKKTDPREVERIERSMNKDEMFDIYSLQRIGRTEHPTMDLDARLENYIDVYTIQKNVQPILPTINKLNQAMKNAGLTNNVKWNQDYVKEILGEKFKLGIHGEEALNQTLSTLNTVAAIRFLWYNKTGGLGNLVGGLYQNLVSGELSGKEFATGLGRVLTPTGQRLLTKRGVVDASTIEKSMGAHTVVKELVSPYIPYTAGERVIQGSFYLGKLTPKELRDGFVNAAKDRQILESKARAQGGYHKGLRPDIVRTGLGRAAMKFRLWVPAVLESKVQKVFSTGRLIESLAKKENLTSKDKSNLNGLMKEVVSVGSAIYLLNELPDDTKRKLEDALGATYGFMSAQSLQFQLTNLIPAVQSVAGIVGVLGAIGQTYEKDSDYGKAGSSKAVGKLKQLAPSVIKPLFKRKTFTGGTQPQTFDPNKGYDFNFDINFN</sequence>
<dbReference type="AlphaFoldDB" id="A0A0G0I106"/>
<protein>
    <submittedName>
        <fullName evidence="1">Uncharacterized protein</fullName>
    </submittedName>
</protein>
<dbReference type="Proteomes" id="UP000034231">
    <property type="component" value="Unassembled WGS sequence"/>
</dbReference>
<gene>
    <name evidence="1" type="ORF">US68_C0039G0001</name>
</gene>
<reference evidence="1 2" key="1">
    <citation type="journal article" date="2015" name="Nature">
        <title>rRNA introns, odd ribosomes, and small enigmatic genomes across a large radiation of phyla.</title>
        <authorList>
            <person name="Brown C.T."/>
            <person name="Hug L.A."/>
            <person name="Thomas B.C."/>
            <person name="Sharon I."/>
            <person name="Castelle C.J."/>
            <person name="Singh A."/>
            <person name="Wilkins M.J."/>
            <person name="Williams K.H."/>
            <person name="Banfield J.F."/>
        </authorList>
    </citation>
    <scope>NUCLEOTIDE SEQUENCE [LARGE SCALE GENOMIC DNA]</scope>
</reference>
<feature type="non-terminal residue" evidence="1">
    <location>
        <position position="1"/>
    </location>
</feature>
<organism evidence="1 2">
    <name type="scientific">Candidatus Shapirobacteria bacterium GW2011_GWE1_38_10</name>
    <dbReference type="NCBI Taxonomy" id="1618488"/>
    <lineage>
        <taxon>Bacteria</taxon>
        <taxon>Candidatus Shapironibacteriota</taxon>
    </lineage>
</organism>
<dbReference type="EMBL" id="LBTX01000039">
    <property type="protein sequence ID" value="KKQ48252.1"/>
    <property type="molecule type" value="Genomic_DNA"/>
</dbReference>
<proteinExistence type="predicted"/>
<name>A0A0G0I106_9BACT</name>
<evidence type="ECO:0000313" key="1">
    <source>
        <dbReference type="EMBL" id="KKQ48252.1"/>
    </source>
</evidence>
<evidence type="ECO:0000313" key="2">
    <source>
        <dbReference type="Proteomes" id="UP000034231"/>
    </source>
</evidence>